<evidence type="ECO:0000313" key="1">
    <source>
        <dbReference type="EMBL" id="KAI5666987.1"/>
    </source>
</evidence>
<evidence type="ECO:0000313" key="2">
    <source>
        <dbReference type="Proteomes" id="UP001060085"/>
    </source>
</evidence>
<organism evidence="1 2">
    <name type="scientific">Catharanthus roseus</name>
    <name type="common">Madagascar periwinkle</name>
    <name type="synonym">Vinca rosea</name>
    <dbReference type="NCBI Taxonomy" id="4058"/>
    <lineage>
        <taxon>Eukaryota</taxon>
        <taxon>Viridiplantae</taxon>
        <taxon>Streptophyta</taxon>
        <taxon>Embryophyta</taxon>
        <taxon>Tracheophyta</taxon>
        <taxon>Spermatophyta</taxon>
        <taxon>Magnoliopsida</taxon>
        <taxon>eudicotyledons</taxon>
        <taxon>Gunneridae</taxon>
        <taxon>Pentapetalae</taxon>
        <taxon>asterids</taxon>
        <taxon>lamiids</taxon>
        <taxon>Gentianales</taxon>
        <taxon>Apocynaceae</taxon>
        <taxon>Rauvolfioideae</taxon>
        <taxon>Vinceae</taxon>
        <taxon>Catharanthinae</taxon>
        <taxon>Catharanthus</taxon>
    </lineage>
</organism>
<dbReference type="Proteomes" id="UP001060085">
    <property type="component" value="Linkage Group LG04"/>
</dbReference>
<protein>
    <submittedName>
        <fullName evidence="1">Uncharacterized protein</fullName>
    </submittedName>
</protein>
<keyword evidence="2" id="KW-1185">Reference proteome</keyword>
<proteinExistence type="predicted"/>
<dbReference type="EMBL" id="CM044704">
    <property type="protein sequence ID" value="KAI5666987.1"/>
    <property type="molecule type" value="Genomic_DNA"/>
</dbReference>
<comment type="caution">
    <text evidence="1">The sequence shown here is derived from an EMBL/GenBank/DDBJ whole genome shotgun (WGS) entry which is preliminary data.</text>
</comment>
<accession>A0ACC0B2W1</accession>
<gene>
    <name evidence="1" type="ORF">M9H77_16840</name>
</gene>
<reference evidence="2" key="1">
    <citation type="journal article" date="2023" name="Nat. Plants">
        <title>Single-cell RNA sequencing provides a high-resolution roadmap for understanding the multicellular compartmentation of specialized metabolism.</title>
        <authorList>
            <person name="Sun S."/>
            <person name="Shen X."/>
            <person name="Li Y."/>
            <person name="Li Y."/>
            <person name="Wang S."/>
            <person name="Li R."/>
            <person name="Zhang H."/>
            <person name="Shen G."/>
            <person name="Guo B."/>
            <person name="Wei J."/>
            <person name="Xu J."/>
            <person name="St-Pierre B."/>
            <person name="Chen S."/>
            <person name="Sun C."/>
        </authorList>
    </citation>
    <scope>NUCLEOTIDE SEQUENCE [LARGE SCALE GENOMIC DNA]</scope>
</reference>
<sequence length="520" mass="58049">MNLPAFATIATIAGANQGNHPTHFFPDFYPNPPSVTIPVRRGTESKQQKNLRSKCNESNTPIVDPLISWTSSIARHCQKGRLSTAALDFTRMRLSGIEPNDVTFVTLLSGCANFPAQAVFLGAVIHGYILKLGLGKQNVKLGTALIDMYSKSGQIGPARLCFDHMDFKNKVSWNSLIDGYMRNGKFQEAIDLFDEMPERDVVSWTALIGGFVKKKRFEEALEWFQYMQLSVVQPDSVTMVSVLSAVANLGFLGLGLWLHRYMLAHDFRNNTRVNNSLIDMYCRCGSVDLARQVFKIMSRRSLVSWNSIIVGLAMNGYAEECLDYFNLMQKDGFEPDGVTFTGALTACSHAGLVNEGLRLFKVMMEVHKISPRIEHYGCLVDLYSRAGRLEDAIQVVECMPMKPNEIILGSLLAACRAYGALSLAERLMNYIYELDSGRDANHVLLSNLYAALGSWHGANNVRKKMKALGIQKRPGISSVEVDCVIHEFVSGDKSHVEAHNIYRMLELLSHELRITFCEPA</sequence>
<name>A0ACC0B2W1_CATRO</name>